<comment type="caution">
    <text evidence="1">The sequence shown here is derived from an EMBL/GenBank/DDBJ whole genome shotgun (WGS) entry which is preliminary data.</text>
</comment>
<reference evidence="1" key="1">
    <citation type="submission" date="2019-11" db="EMBL/GenBank/DDBJ databases">
        <title>Bipolaris sorokiniana Genome sequencing.</title>
        <authorList>
            <person name="Wang H."/>
        </authorList>
    </citation>
    <scope>NUCLEOTIDE SEQUENCE</scope>
</reference>
<dbReference type="Proteomes" id="UP000624244">
    <property type="component" value="Unassembled WGS sequence"/>
</dbReference>
<gene>
    <name evidence="1" type="ORF">GGP41_004547</name>
</gene>
<evidence type="ECO:0000313" key="1">
    <source>
        <dbReference type="EMBL" id="KAF5844301.1"/>
    </source>
</evidence>
<sequence length="92" mass="10435">MDVIQPLVQLAMRLEGAGKFWLQSIQSQAIAAKFLSSIPDVSKKTRFLNRKADFTFFFSRMPSQASKAHTISMSRMLRRDMYSLSALGYPAD</sequence>
<organism evidence="1 2">
    <name type="scientific">Cochliobolus sativus</name>
    <name type="common">Common root rot and spot blotch fungus</name>
    <name type="synonym">Bipolaris sorokiniana</name>
    <dbReference type="NCBI Taxonomy" id="45130"/>
    <lineage>
        <taxon>Eukaryota</taxon>
        <taxon>Fungi</taxon>
        <taxon>Dikarya</taxon>
        <taxon>Ascomycota</taxon>
        <taxon>Pezizomycotina</taxon>
        <taxon>Dothideomycetes</taxon>
        <taxon>Pleosporomycetidae</taxon>
        <taxon>Pleosporales</taxon>
        <taxon>Pleosporineae</taxon>
        <taxon>Pleosporaceae</taxon>
        <taxon>Bipolaris</taxon>
    </lineage>
</organism>
<protein>
    <submittedName>
        <fullName evidence="1">Uncharacterized protein</fullName>
    </submittedName>
</protein>
<name>A0A8H5Z6G1_COCSA</name>
<dbReference type="AlphaFoldDB" id="A0A8H5Z6G1"/>
<dbReference type="EMBL" id="WNKQ01000024">
    <property type="protein sequence ID" value="KAF5844301.1"/>
    <property type="molecule type" value="Genomic_DNA"/>
</dbReference>
<evidence type="ECO:0000313" key="2">
    <source>
        <dbReference type="Proteomes" id="UP000624244"/>
    </source>
</evidence>
<accession>A0A8H5Z6G1</accession>
<proteinExistence type="predicted"/>